<reference evidence="2 3" key="1">
    <citation type="submission" date="2017-01" db="EMBL/GenBank/DDBJ databases">
        <authorList>
            <person name="Mah S.A."/>
            <person name="Swanson W.J."/>
            <person name="Moy G.W."/>
            <person name="Vacquier V.D."/>
        </authorList>
    </citation>
    <scope>NUCLEOTIDE SEQUENCE [LARGE SCALE GENOMIC DNA]</scope>
    <source>
        <strain evidence="2 3">DSM 21219</strain>
    </source>
</reference>
<feature type="transmembrane region" description="Helical" evidence="1">
    <location>
        <begin position="223"/>
        <end position="244"/>
    </location>
</feature>
<dbReference type="PANTHER" id="PTHR30503">
    <property type="entry name" value="INNER MEMBRANE PROTEIN YEDI"/>
    <property type="match status" value="1"/>
</dbReference>
<dbReference type="PIRSF" id="PIRSF016660">
    <property type="entry name" value="YedI"/>
    <property type="match status" value="1"/>
</dbReference>
<evidence type="ECO:0008006" key="4">
    <source>
        <dbReference type="Google" id="ProtNLM"/>
    </source>
</evidence>
<sequence>MSGLLALLDDVAAIARLAAASLDDITGQASMAGAKAASVVIDDAAVTPRYVHGIAPARELPLIWRITRGSLRNKLIYLLPVALLLSGFAPWLITPLLMLGGTYLSLEGAEKIVHAFGSGHDKAEEQVAGAVALEEQKARGAIRTDFILSAEIMTIALAAIPHETIWKEALVLAVVAIGITALVYGSVALIVKADDFGLFLARRGRSGAVRASGRVIVRAMPHALQLLSTIGTAAMLWVGGAILLHGSADLGLDGPAALAHDIGAMVAAPLPEPLAAAGMWLGEAAAGGMLGLGAGLVLLPLVQKIAMPLARNAARGVRRLIGR</sequence>
<feature type="transmembrane region" description="Helical" evidence="1">
    <location>
        <begin position="169"/>
        <end position="191"/>
    </location>
</feature>
<dbReference type="InterPro" id="IPR008526">
    <property type="entry name" value="YedI"/>
</dbReference>
<dbReference type="Pfam" id="PF05661">
    <property type="entry name" value="DUF808"/>
    <property type="match status" value="1"/>
</dbReference>
<gene>
    <name evidence="2" type="ORF">SAMN05421849_0421</name>
</gene>
<organism evidence="2 3">
    <name type="scientific">Pontibaca methylaminivorans</name>
    <dbReference type="NCBI Taxonomy" id="515897"/>
    <lineage>
        <taxon>Bacteria</taxon>
        <taxon>Pseudomonadati</taxon>
        <taxon>Pseudomonadota</taxon>
        <taxon>Alphaproteobacteria</taxon>
        <taxon>Rhodobacterales</taxon>
        <taxon>Roseobacteraceae</taxon>
        <taxon>Pontibaca</taxon>
    </lineage>
</organism>
<proteinExistence type="predicted"/>
<dbReference type="Proteomes" id="UP000192455">
    <property type="component" value="Unassembled WGS sequence"/>
</dbReference>
<dbReference type="RefSeq" id="WP_076646835.1">
    <property type="nucleotide sequence ID" value="NZ_FTPS01000001.1"/>
</dbReference>
<evidence type="ECO:0000256" key="1">
    <source>
        <dbReference type="SAM" id="Phobius"/>
    </source>
</evidence>
<dbReference type="GO" id="GO:0005886">
    <property type="term" value="C:plasma membrane"/>
    <property type="evidence" value="ECO:0007669"/>
    <property type="project" value="TreeGrafter"/>
</dbReference>
<dbReference type="PANTHER" id="PTHR30503:SF3">
    <property type="entry name" value="INNER MEMBRANE PROTEIN YEDI"/>
    <property type="match status" value="1"/>
</dbReference>
<feature type="transmembrane region" description="Helical" evidence="1">
    <location>
        <begin position="279"/>
        <end position="302"/>
    </location>
</feature>
<dbReference type="EMBL" id="FTPS01000001">
    <property type="protein sequence ID" value="SIT75991.1"/>
    <property type="molecule type" value="Genomic_DNA"/>
</dbReference>
<dbReference type="STRING" id="515897.SAMN05421849_0421"/>
<keyword evidence="1" id="KW-0472">Membrane</keyword>
<keyword evidence="1" id="KW-0812">Transmembrane</keyword>
<accession>A0A1R3WDN8</accession>
<feature type="transmembrane region" description="Helical" evidence="1">
    <location>
        <begin position="75"/>
        <end position="93"/>
    </location>
</feature>
<dbReference type="OrthoDB" id="9814178at2"/>
<name>A0A1R3WDN8_9RHOB</name>
<dbReference type="AlphaFoldDB" id="A0A1R3WDN8"/>
<evidence type="ECO:0000313" key="2">
    <source>
        <dbReference type="EMBL" id="SIT75991.1"/>
    </source>
</evidence>
<keyword evidence="3" id="KW-1185">Reference proteome</keyword>
<protein>
    <recommendedName>
        <fullName evidence="4">Inner membrane protein YedI</fullName>
    </recommendedName>
</protein>
<keyword evidence="1" id="KW-1133">Transmembrane helix</keyword>
<evidence type="ECO:0000313" key="3">
    <source>
        <dbReference type="Proteomes" id="UP000192455"/>
    </source>
</evidence>